<keyword evidence="3" id="KW-1185">Reference proteome</keyword>
<accession>A0A8J4CUG3</accession>
<dbReference type="EMBL" id="BNCP01000041">
    <property type="protein sequence ID" value="GIL87858.1"/>
    <property type="molecule type" value="Genomic_DNA"/>
</dbReference>
<protein>
    <submittedName>
        <fullName evidence="2">Uncharacterized protein</fullName>
    </submittedName>
</protein>
<feature type="compositionally biased region" description="Gly residues" evidence="1">
    <location>
        <begin position="87"/>
        <end position="109"/>
    </location>
</feature>
<sequence length="157" mass="17432">MQLYLFQLELLYAALDTACRCQQAHMWRLIQYFENNRSKTTPNQATWNGEEGLLFEATEAEVRRLMKEVKRIHGIEPEVAPLAELNGGSGRGGYGGQGNKGGRGGGGGRSAYQPYPMNGYQALFVPQYPALPMYPQQHQQYNGMPGALHGGHGRGRF</sequence>
<dbReference type="Proteomes" id="UP000747110">
    <property type="component" value="Unassembled WGS sequence"/>
</dbReference>
<evidence type="ECO:0000256" key="1">
    <source>
        <dbReference type="SAM" id="MobiDB-lite"/>
    </source>
</evidence>
<evidence type="ECO:0000313" key="3">
    <source>
        <dbReference type="Proteomes" id="UP000747110"/>
    </source>
</evidence>
<name>A0A8J4CUG3_9CHLO</name>
<gene>
    <name evidence="2" type="ORF">Vretifemale_15847</name>
</gene>
<dbReference type="AlphaFoldDB" id="A0A8J4CUG3"/>
<comment type="caution">
    <text evidence="2">The sequence shown here is derived from an EMBL/GenBank/DDBJ whole genome shotgun (WGS) entry which is preliminary data.</text>
</comment>
<organism evidence="2 3">
    <name type="scientific">Volvox reticuliferus</name>
    <dbReference type="NCBI Taxonomy" id="1737510"/>
    <lineage>
        <taxon>Eukaryota</taxon>
        <taxon>Viridiplantae</taxon>
        <taxon>Chlorophyta</taxon>
        <taxon>core chlorophytes</taxon>
        <taxon>Chlorophyceae</taxon>
        <taxon>CS clade</taxon>
        <taxon>Chlamydomonadales</taxon>
        <taxon>Volvocaceae</taxon>
        <taxon>Volvox</taxon>
    </lineage>
</organism>
<reference evidence="2" key="1">
    <citation type="journal article" date="2021" name="Proc. Natl. Acad. Sci. U.S.A.">
        <title>Three genomes in the algal genus Volvox reveal the fate of a haploid sex-determining region after a transition to homothallism.</title>
        <authorList>
            <person name="Yamamoto K."/>
            <person name="Hamaji T."/>
            <person name="Kawai-Toyooka H."/>
            <person name="Matsuzaki R."/>
            <person name="Takahashi F."/>
            <person name="Nishimura Y."/>
            <person name="Kawachi M."/>
            <person name="Noguchi H."/>
            <person name="Minakuchi Y."/>
            <person name="Umen J.G."/>
            <person name="Toyoda A."/>
            <person name="Nozaki H."/>
        </authorList>
    </citation>
    <scope>NUCLEOTIDE SEQUENCE</scope>
    <source>
        <strain evidence="2">NIES-3786</strain>
    </source>
</reference>
<feature type="region of interest" description="Disordered" evidence="1">
    <location>
        <begin position="86"/>
        <end position="110"/>
    </location>
</feature>
<proteinExistence type="predicted"/>
<evidence type="ECO:0000313" key="2">
    <source>
        <dbReference type="EMBL" id="GIL87858.1"/>
    </source>
</evidence>